<name>A0A0N7IF62_9BACE</name>
<proteinExistence type="predicted"/>
<evidence type="ECO:0000313" key="5">
    <source>
        <dbReference type="Proteomes" id="UP000061809"/>
    </source>
</evidence>
<dbReference type="KEGG" id="bcel:BcellWH2_02072"/>
<dbReference type="GeneID" id="66306547"/>
<protein>
    <submittedName>
        <fullName evidence="1">Uncharacterized protein</fullName>
    </submittedName>
</protein>
<dbReference type="EMBL" id="VVYX01000054">
    <property type="protein sequence ID" value="KAA5413126.1"/>
    <property type="molecule type" value="Genomic_DNA"/>
</dbReference>
<dbReference type="PATRIC" id="fig|246787.4.peg.2133"/>
<dbReference type="Proteomes" id="UP000482653">
    <property type="component" value="Unassembled WGS sequence"/>
</dbReference>
<dbReference type="EMBL" id="CP012801">
    <property type="protein sequence ID" value="ALJ59315.1"/>
    <property type="molecule type" value="Genomic_DNA"/>
</dbReference>
<sequence>MKSEYEKHMFWDDNNICSNIYHEIYHIRNDVNSETDWDSKLQNLNSIRYFDTPPDNLMNYLRALHIEEYNSSHSSGTSLDEYIKYTELMVATTLPPEYYLNDINAYTNEIETVKNVTDSYSIEREYGLWLHQQKYKIAIEEYK</sequence>
<dbReference type="EMBL" id="JARFID010000002">
    <property type="protein sequence ID" value="MDE8692972.1"/>
    <property type="molecule type" value="Genomic_DNA"/>
</dbReference>
<evidence type="ECO:0000313" key="1">
    <source>
        <dbReference type="EMBL" id="ALJ59315.1"/>
    </source>
</evidence>
<dbReference type="Proteomes" id="UP001221924">
    <property type="component" value="Unassembled WGS sequence"/>
</dbReference>
<evidence type="ECO:0000313" key="4">
    <source>
        <dbReference type="EMBL" id="MDE8692972.1"/>
    </source>
</evidence>
<reference evidence="1 5" key="1">
    <citation type="journal article" date="2015" name="Science">
        <title>Genetic determinants of in vivo fitness and diet responsiveness in multiple human gut Bacteroides.</title>
        <authorList>
            <person name="Wu M."/>
            <person name="McNulty N.P."/>
            <person name="Rodionov D.A."/>
            <person name="Khoroshkin M.S."/>
            <person name="Griffin N.W."/>
            <person name="Cheng J."/>
            <person name="Latreille P."/>
            <person name="Kerstetter R.A."/>
            <person name="Terrapon N."/>
            <person name="Henrissat B."/>
            <person name="Osterman A.L."/>
            <person name="Gordon J.I."/>
        </authorList>
    </citation>
    <scope>NUCLEOTIDE SEQUENCE [LARGE SCALE GENOMIC DNA]</scope>
    <source>
        <strain evidence="1 5">WH2</strain>
    </source>
</reference>
<dbReference type="Proteomes" id="UP000448877">
    <property type="component" value="Unassembled WGS sequence"/>
</dbReference>
<organism evidence="1 5">
    <name type="scientific">Bacteroides cellulosilyticus</name>
    <dbReference type="NCBI Taxonomy" id="246787"/>
    <lineage>
        <taxon>Bacteria</taxon>
        <taxon>Pseudomonadati</taxon>
        <taxon>Bacteroidota</taxon>
        <taxon>Bacteroidia</taxon>
        <taxon>Bacteroidales</taxon>
        <taxon>Bacteroidaceae</taxon>
        <taxon>Bacteroides</taxon>
    </lineage>
</organism>
<evidence type="ECO:0000313" key="7">
    <source>
        <dbReference type="Proteomes" id="UP000482653"/>
    </source>
</evidence>
<accession>A0A0N7IF62</accession>
<evidence type="ECO:0000313" key="6">
    <source>
        <dbReference type="Proteomes" id="UP000448877"/>
    </source>
</evidence>
<dbReference type="AlphaFoldDB" id="A0A0N7IF62"/>
<evidence type="ECO:0000313" key="2">
    <source>
        <dbReference type="EMBL" id="KAA5411719.1"/>
    </source>
</evidence>
<dbReference type="STRING" id="246787.BcellWH2_02072"/>
<reference evidence="4" key="3">
    <citation type="submission" date="2023-03" db="EMBL/GenBank/DDBJ databases">
        <title>DFI Biobank Strains.</title>
        <authorList>
            <person name="Mostad J."/>
            <person name="Paddock L."/>
            <person name="Medina S."/>
            <person name="Waligurski E."/>
            <person name="Barat B."/>
            <person name="Smith R."/>
            <person name="Burgo V."/>
            <person name="Metcalfe C."/>
            <person name="Woodson C."/>
            <person name="Sundararajan A."/>
            <person name="Ramaswamy R."/>
            <person name="Lin H."/>
            <person name="Pamer E.G."/>
        </authorList>
    </citation>
    <scope>NUCLEOTIDE SEQUENCE</scope>
    <source>
        <strain evidence="4">DFI.9.5</strain>
    </source>
</reference>
<dbReference type="Proteomes" id="UP000061809">
    <property type="component" value="Chromosome"/>
</dbReference>
<dbReference type="EMBL" id="VVYV01000101">
    <property type="protein sequence ID" value="KAA5411719.1"/>
    <property type="molecule type" value="Genomic_DNA"/>
</dbReference>
<reference evidence="6 7" key="2">
    <citation type="journal article" date="2019" name="Nat. Med.">
        <title>A library of human gut bacterial isolates paired with longitudinal multiomics data enables mechanistic microbiome research.</title>
        <authorList>
            <person name="Poyet M."/>
            <person name="Groussin M."/>
            <person name="Gibbons S.M."/>
            <person name="Avila-Pacheco J."/>
            <person name="Jiang X."/>
            <person name="Kearney S.M."/>
            <person name="Perrotta A.R."/>
            <person name="Berdy B."/>
            <person name="Zhao S."/>
            <person name="Lieberman T.D."/>
            <person name="Swanson P.K."/>
            <person name="Smith M."/>
            <person name="Roesemann S."/>
            <person name="Alexander J.E."/>
            <person name="Rich S.A."/>
            <person name="Livny J."/>
            <person name="Vlamakis H."/>
            <person name="Clish C."/>
            <person name="Bullock K."/>
            <person name="Deik A."/>
            <person name="Scott J."/>
            <person name="Pierce K.A."/>
            <person name="Xavier R.J."/>
            <person name="Alm E.J."/>
        </authorList>
    </citation>
    <scope>NUCLEOTIDE SEQUENCE [LARGE SCALE GENOMIC DNA]</scope>
    <source>
        <strain evidence="2 6">BIOML-A6</strain>
        <strain evidence="3 7">BIOML-A8</strain>
    </source>
</reference>
<dbReference type="RefSeq" id="WP_007210537.1">
    <property type="nucleotide sequence ID" value="NZ_CABMLT010000002.1"/>
</dbReference>
<evidence type="ECO:0000313" key="3">
    <source>
        <dbReference type="EMBL" id="KAA5413126.1"/>
    </source>
</evidence>
<gene>
    <name evidence="1" type="ORF">BcellWH2_02072</name>
    <name evidence="2" type="ORF">F2Y81_28295</name>
    <name evidence="3" type="ORF">F2Y87_26425</name>
    <name evidence="4" type="ORF">PZH42_02530</name>
</gene>